<dbReference type="PRINTS" id="PR00114">
    <property type="entry name" value="STPHPHTASE"/>
</dbReference>
<gene>
    <name evidence="1" type="primary">WBGene00098980</name>
</gene>
<dbReference type="PANTHER" id="PTHR11668">
    <property type="entry name" value="SERINE/THREONINE PROTEIN PHOSPHATASE"/>
    <property type="match status" value="1"/>
</dbReference>
<dbReference type="Pfam" id="PF00149">
    <property type="entry name" value="Metallophos"/>
    <property type="match status" value="1"/>
</dbReference>
<accession>A0A8R1U7Q3</accession>
<reference evidence="1" key="2">
    <citation type="submission" date="2022-06" db="UniProtKB">
        <authorList>
            <consortium name="EnsemblMetazoa"/>
        </authorList>
    </citation>
    <scope>IDENTIFICATION</scope>
    <source>
        <strain evidence="1">PS312</strain>
    </source>
</reference>
<evidence type="ECO:0000313" key="2">
    <source>
        <dbReference type="Proteomes" id="UP000005239"/>
    </source>
</evidence>
<dbReference type="AlphaFoldDB" id="A0A2A6C185"/>
<dbReference type="InterPro" id="IPR050341">
    <property type="entry name" value="PP1_catalytic_subunit"/>
</dbReference>
<reference evidence="2" key="1">
    <citation type="journal article" date="2008" name="Nat. Genet.">
        <title>The Pristionchus pacificus genome provides a unique perspective on nematode lifestyle and parasitism.</title>
        <authorList>
            <person name="Dieterich C."/>
            <person name="Clifton S.W."/>
            <person name="Schuster L.N."/>
            <person name="Chinwalla A."/>
            <person name="Delehaunty K."/>
            <person name="Dinkelacker I."/>
            <person name="Fulton L."/>
            <person name="Fulton R."/>
            <person name="Godfrey J."/>
            <person name="Minx P."/>
            <person name="Mitreva M."/>
            <person name="Roeseler W."/>
            <person name="Tian H."/>
            <person name="Witte H."/>
            <person name="Yang S.P."/>
            <person name="Wilson R.K."/>
            <person name="Sommer R.J."/>
        </authorList>
    </citation>
    <scope>NUCLEOTIDE SEQUENCE [LARGE SCALE GENOMIC DNA]</scope>
    <source>
        <strain evidence="2">PS312</strain>
    </source>
</reference>
<dbReference type="PANTHER" id="PTHR11668:SF491">
    <property type="entry name" value="SERINE_THREONINE-PROTEIN PHOSPHATASE"/>
    <property type="match status" value="1"/>
</dbReference>
<organism evidence="1 2">
    <name type="scientific">Pristionchus pacificus</name>
    <name type="common">Parasitic nematode worm</name>
    <dbReference type="NCBI Taxonomy" id="54126"/>
    <lineage>
        <taxon>Eukaryota</taxon>
        <taxon>Metazoa</taxon>
        <taxon>Ecdysozoa</taxon>
        <taxon>Nematoda</taxon>
        <taxon>Chromadorea</taxon>
        <taxon>Rhabditida</taxon>
        <taxon>Rhabditina</taxon>
        <taxon>Diplogasteromorpha</taxon>
        <taxon>Diplogasteroidea</taxon>
        <taxon>Neodiplogasteridae</taxon>
        <taxon>Pristionchus</taxon>
    </lineage>
</organism>
<dbReference type="InterPro" id="IPR004843">
    <property type="entry name" value="Calcineurin-like_PHP"/>
</dbReference>
<dbReference type="InterPro" id="IPR029052">
    <property type="entry name" value="Metallo-depent_PP-like"/>
</dbReference>
<name>A0A2A6C185_PRIPA</name>
<accession>A0A2A6C185</accession>
<dbReference type="GO" id="GO:0016787">
    <property type="term" value="F:hydrolase activity"/>
    <property type="evidence" value="ECO:0007669"/>
    <property type="project" value="InterPro"/>
</dbReference>
<protein>
    <submittedName>
        <fullName evidence="1">Calcineurin-like phosphoesterase</fullName>
    </submittedName>
</protein>
<evidence type="ECO:0000313" key="1">
    <source>
        <dbReference type="EnsemblMetazoa" id="PPA09426.1"/>
    </source>
</evidence>
<proteinExistence type="predicted"/>
<dbReference type="EnsemblMetazoa" id="PPA09426.1">
    <property type="protein sequence ID" value="PPA09426.1"/>
    <property type="gene ID" value="WBGene00098980"/>
</dbReference>
<dbReference type="SUPFAM" id="SSF56300">
    <property type="entry name" value="Metallo-dependent phosphatases"/>
    <property type="match status" value="1"/>
</dbReference>
<dbReference type="InterPro" id="IPR006186">
    <property type="entry name" value="Ser/Thr-sp_prot-phosphatase"/>
</dbReference>
<dbReference type="Gene3D" id="3.60.21.10">
    <property type="match status" value="1"/>
</dbReference>
<dbReference type="Proteomes" id="UP000005239">
    <property type="component" value="Unassembled WGS sequence"/>
</dbReference>
<sequence length="194" mass="22416">MMKARIATSPYTGTKFIDLALVELRNTDNDDKYKNMLLSPHYRNERNRESVHNYIISSILNRNGPLVETGPDIIIVGDLHGSLFDARRVYNQFRVPMERQKYAPAHVVTSFLFLGNYVDRGENSLEVLLLLFTMKLAASFYKQREQADDLFEKFNDIFDHMPLACLIAFICINEDEEAEIPKEKGDFIIEMGDN</sequence>
<keyword evidence="2" id="KW-1185">Reference proteome</keyword>